<dbReference type="SUPFAM" id="SSF50182">
    <property type="entry name" value="Sm-like ribonucleoproteins"/>
    <property type="match status" value="1"/>
</dbReference>
<dbReference type="InterPro" id="IPR006685">
    <property type="entry name" value="MscS_channel_2nd"/>
</dbReference>
<dbReference type="Gene3D" id="3.30.70.100">
    <property type="match status" value="1"/>
</dbReference>
<sequence>MVEIEQVLPLGGILLKLAVILLLTIGAIILSRLILKHLLWPVIKKTETEADDRILRLLESLLMLFIVLWSLKAIVKLFSESIGLYAGLVDDLFFLLYWCIGVYFIFRLISIASNWYLSRVPLKDREEIDQRIIRTLQYIFFLVFGFLAIIVLLEHFGITGAAFTASLTALGIGGIIIGLAAQATLADIITGIVLLIDRPFRIGDRIRIEKLDTWGDVIEIGWRSTRILTRDNRLVVIPNSIIGVDLVTNYSIPGRMFRVETDVVVSYGPDIEYVRNLIIEAMKQETWIMHEQPIQALLLEFTGSGVRFKARCWIENYVETRVSEDRLNTAIYKALINANILMPSSDIIVHFADRDKELKISRQGKDTGDS</sequence>
<keyword evidence="5 7" id="KW-1133">Transmembrane helix</keyword>
<evidence type="ECO:0000256" key="5">
    <source>
        <dbReference type="ARBA" id="ARBA00022989"/>
    </source>
</evidence>
<keyword evidence="6 7" id="KW-0472">Membrane</keyword>
<dbReference type="GeneID" id="24872266"/>
<comment type="subcellular location">
    <subcellularLocation>
        <location evidence="1">Cell membrane</location>
        <topology evidence="1">Multi-pass membrane protein</topology>
    </subcellularLocation>
</comment>
<feature type="domain" description="Mechanosensitive ion channel MscS C-terminal" evidence="9">
    <location>
        <begin position="259"/>
        <end position="323"/>
    </location>
</feature>
<evidence type="ECO:0000256" key="3">
    <source>
        <dbReference type="ARBA" id="ARBA00022475"/>
    </source>
</evidence>
<dbReference type="KEGG" id="msj:MSSAC_2614"/>
<dbReference type="GO" id="GO:0008381">
    <property type="term" value="F:mechanosensitive monoatomic ion channel activity"/>
    <property type="evidence" value="ECO:0007669"/>
    <property type="project" value="InterPro"/>
</dbReference>
<evidence type="ECO:0000256" key="1">
    <source>
        <dbReference type="ARBA" id="ARBA00004651"/>
    </source>
</evidence>
<accession>A0A0E3PQ67</accession>
<dbReference type="PANTHER" id="PTHR30221">
    <property type="entry name" value="SMALL-CONDUCTANCE MECHANOSENSITIVE CHANNEL"/>
    <property type="match status" value="1"/>
</dbReference>
<dbReference type="PANTHER" id="PTHR30221:SF1">
    <property type="entry name" value="SMALL-CONDUCTANCE MECHANOSENSITIVE CHANNEL"/>
    <property type="match status" value="1"/>
</dbReference>
<keyword evidence="3" id="KW-1003">Cell membrane</keyword>
<evidence type="ECO:0000313" key="10">
    <source>
        <dbReference type="EMBL" id="AKB37204.1"/>
    </source>
</evidence>
<evidence type="ECO:0000256" key="6">
    <source>
        <dbReference type="ARBA" id="ARBA00023136"/>
    </source>
</evidence>
<proteinExistence type="inferred from homology"/>
<feature type="domain" description="Mechanosensitive ion channel MscS" evidence="8">
    <location>
        <begin position="184"/>
        <end position="251"/>
    </location>
</feature>
<dbReference type="AlphaFoldDB" id="A0A0E3PQ67"/>
<evidence type="ECO:0000256" key="2">
    <source>
        <dbReference type="ARBA" id="ARBA00008017"/>
    </source>
</evidence>
<dbReference type="RefSeq" id="WP_048186036.1">
    <property type="nucleotide sequence ID" value="NZ_CP009508.1"/>
</dbReference>
<dbReference type="InterPro" id="IPR010920">
    <property type="entry name" value="LSM_dom_sf"/>
</dbReference>
<dbReference type="InterPro" id="IPR011014">
    <property type="entry name" value="MscS_channel_TM-2"/>
</dbReference>
<dbReference type="InterPro" id="IPR023408">
    <property type="entry name" value="MscS_beta-dom_sf"/>
</dbReference>
<evidence type="ECO:0000259" key="9">
    <source>
        <dbReference type="Pfam" id="PF21082"/>
    </source>
</evidence>
<feature type="transmembrane region" description="Helical" evidence="7">
    <location>
        <begin position="169"/>
        <end position="196"/>
    </location>
</feature>
<dbReference type="STRING" id="1434118.MSSAC_2614"/>
<dbReference type="Pfam" id="PF00924">
    <property type="entry name" value="MS_channel_2nd"/>
    <property type="match status" value="1"/>
</dbReference>
<organism evidence="10 11">
    <name type="scientific">Methanosarcina siciliae C2J</name>
    <dbReference type="NCBI Taxonomy" id="1434118"/>
    <lineage>
        <taxon>Archaea</taxon>
        <taxon>Methanobacteriati</taxon>
        <taxon>Methanobacteriota</taxon>
        <taxon>Stenosarchaea group</taxon>
        <taxon>Methanomicrobia</taxon>
        <taxon>Methanosarcinales</taxon>
        <taxon>Methanosarcinaceae</taxon>
        <taxon>Methanosarcina</taxon>
    </lineage>
</organism>
<dbReference type="Pfam" id="PF21082">
    <property type="entry name" value="MS_channel_3rd"/>
    <property type="match status" value="1"/>
</dbReference>
<dbReference type="InterPro" id="IPR049278">
    <property type="entry name" value="MS_channel_C"/>
</dbReference>
<feature type="transmembrane region" description="Helical" evidence="7">
    <location>
        <begin position="138"/>
        <end position="163"/>
    </location>
</feature>
<reference evidence="10 11" key="1">
    <citation type="submission" date="2014-07" db="EMBL/GenBank/DDBJ databases">
        <title>Methanogenic archaea and the global carbon cycle.</title>
        <authorList>
            <person name="Henriksen J.R."/>
            <person name="Luke J."/>
            <person name="Reinhart S."/>
            <person name="Benedict M.N."/>
            <person name="Youngblut N.D."/>
            <person name="Metcalf M.E."/>
            <person name="Whitaker R.J."/>
            <person name="Metcalf W.W."/>
        </authorList>
    </citation>
    <scope>NUCLEOTIDE SEQUENCE [LARGE SCALE GENOMIC DNA]</scope>
    <source>
        <strain evidence="10 11">C2J</strain>
    </source>
</reference>
<name>A0A0E3PQ67_9EURY</name>
<feature type="transmembrane region" description="Helical" evidence="7">
    <location>
        <begin position="13"/>
        <end position="35"/>
    </location>
</feature>
<dbReference type="Gene3D" id="1.10.287.1260">
    <property type="match status" value="1"/>
</dbReference>
<dbReference type="EMBL" id="CP009508">
    <property type="protein sequence ID" value="AKB37204.1"/>
    <property type="molecule type" value="Genomic_DNA"/>
</dbReference>
<comment type="similarity">
    <text evidence="2">Belongs to the MscS (TC 1.A.23) family.</text>
</comment>
<feature type="transmembrane region" description="Helical" evidence="7">
    <location>
        <begin position="55"/>
        <end position="75"/>
    </location>
</feature>
<dbReference type="Gene3D" id="2.30.30.60">
    <property type="match status" value="1"/>
</dbReference>
<evidence type="ECO:0000313" key="11">
    <source>
        <dbReference type="Proteomes" id="UP000033123"/>
    </source>
</evidence>
<keyword evidence="4 7" id="KW-0812">Transmembrane</keyword>
<dbReference type="InterPro" id="IPR045275">
    <property type="entry name" value="MscS_archaea/bacteria_type"/>
</dbReference>
<feature type="transmembrane region" description="Helical" evidence="7">
    <location>
        <begin position="95"/>
        <end position="117"/>
    </location>
</feature>
<evidence type="ECO:0000256" key="7">
    <source>
        <dbReference type="SAM" id="Phobius"/>
    </source>
</evidence>
<dbReference type="Proteomes" id="UP000033123">
    <property type="component" value="Chromosome"/>
</dbReference>
<dbReference type="SUPFAM" id="SSF82861">
    <property type="entry name" value="Mechanosensitive channel protein MscS (YggB), transmembrane region"/>
    <property type="match status" value="1"/>
</dbReference>
<dbReference type="SUPFAM" id="SSF82689">
    <property type="entry name" value="Mechanosensitive channel protein MscS (YggB), C-terminal domain"/>
    <property type="match status" value="1"/>
</dbReference>
<dbReference type="PATRIC" id="fig|1434118.4.peg.3392"/>
<dbReference type="InterPro" id="IPR011066">
    <property type="entry name" value="MscS_channel_C_sf"/>
</dbReference>
<protein>
    <submittedName>
        <fullName evidence="10">Small-conductance mechanosensitive channel</fullName>
    </submittedName>
</protein>
<evidence type="ECO:0000259" key="8">
    <source>
        <dbReference type="Pfam" id="PF00924"/>
    </source>
</evidence>
<dbReference type="GO" id="GO:0005886">
    <property type="term" value="C:plasma membrane"/>
    <property type="evidence" value="ECO:0007669"/>
    <property type="project" value="UniProtKB-SubCell"/>
</dbReference>
<dbReference type="HOGENOM" id="CLU_037945_0_1_2"/>
<gene>
    <name evidence="10" type="ORF">MSSAC_2614</name>
</gene>
<evidence type="ECO:0000256" key="4">
    <source>
        <dbReference type="ARBA" id="ARBA00022692"/>
    </source>
</evidence>